<dbReference type="AlphaFoldDB" id="A0A4V2MK84"/>
<evidence type="ECO:0000313" key="3">
    <source>
        <dbReference type="EMBL" id="TKC59244.1"/>
    </source>
</evidence>
<proteinExistence type="predicted"/>
<evidence type="ECO:0000313" key="5">
    <source>
        <dbReference type="Proteomes" id="UP000309594"/>
    </source>
</evidence>
<dbReference type="InterPro" id="IPR050910">
    <property type="entry name" value="JMJD6_ArgDemeth/LysHydrox"/>
</dbReference>
<dbReference type="InterPro" id="IPR003347">
    <property type="entry name" value="JmjC_dom"/>
</dbReference>
<dbReference type="Gene3D" id="2.60.120.650">
    <property type="entry name" value="Cupin"/>
    <property type="match status" value="1"/>
</dbReference>
<dbReference type="SMART" id="SM00558">
    <property type="entry name" value="JmjC"/>
    <property type="match status" value="1"/>
</dbReference>
<reference evidence="2 4" key="1">
    <citation type="submission" date="2019-02" db="EMBL/GenBank/DDBJ databases">
        <title>Pedobacter sp. RP-3-8 sp. nov., isolated from Arctic soil.</title>
        <authorList>
            <person name="Dahal R.H."/>
        </authorList>
    </citation>
    <scope>NUCLEOTIDE SEQUENCE [LARGE SCALE GENOMIC DNA]</scope>
    <source>
        <strain evidence="2 4">RP-3-8</strain>
    </source>
</reference>
<dbReference type="InterPro" id="IPR041667">
    <property type="entry name" value="Cupin_8"/>
</dbReference>
<dbReference type="EMBL" id="SJSM01000004">
    <property type="protein sequence ID" value="TCC97256.1"/>
    <property type="molecule type" value="Genomic_DNA"/>
</dbReference>
<accession>A0A4U1G739</accession>
<dbReference type="OrthoDB" id="2942327at2"/>
<dbReference type="PROSITE" id="PS51184">
    <property type="entry name" value="JMJC"/>
    <property type="match status" value="1"/>
</dbReference>
<dbReference type="Proteomes" id="UP000291117">
    <property type="component" value="Unassembled WGS sequence"/>
</dbReference>
<name>A0A4V2MK84_9SPHI</name>
<protein>
    <submittedName>
        <fullName evidence="2">Cupin-like domain-containing protein</fullName>
    </submittedName>
</protein>
<keyword evidence="4" id="KW-1185">Reference proteome</keyword>
<comment type="caution">
    <text evidence="2">The sequence shown here is derived from an EMBL/GenBank/DDBJ whole genome shotgun (WGS) entry which is preliminary data.</text>
</comment>
<dbReference type="RefSeq" id="WP_131608668.1">
    <property type="nucleotide sequence ID" value="NZ_SJSM01000004.1"/>
</dbReference>
<dbReference type="Proteomes" id="UP000309594">
    <property type="component" value="Unassembled WGS sequence"/>
</dbReference>
<organism evidence="2 4">
    <name type="scientific">Pedobacter hiemivivus</name>
    <dbReference type="NCBI Taxonomy" id="2530454"/>
    <lineage>
        <taxon>Bacteria</taxon>
        <taxon>Pseudomonadati</taxon>
        <taxon>Bacteroidota</taxon>
        <taxon>Sphingobacteriia</taxon>
        <taxon>Sphingobacteriales</taxon>
        <taxon>Sphingobacteriaceae</taxon>
        <taxon>Pedobacter</taxon>
    </lineage>
</organism>
<dbReference type="SUPFAM" id="SSF51197">
    <property type="entry name" value="Clavaminate synthase-like"/>
    <property type="match status" value="1"/>
</dbReference>
<evidence type="ECO:0000313" key="2">
    <source>
        <dbReference type="EMBL" id="TCC97256.1"/>
    </source>
</evidence>
<dbReference type="PANTHER" id="PTHR12480">
    <property type="entry name" value="ARGININE DEMETHYLASE AND LYSYL-HYDROXYLASE JMJD"/>
    <property type="match status" value="1"/>
</dbReference>
<dbReference type="Pfam" id="PF13621">
    <property type="entry name" value="Cupin_8"/>
    <property type="match status" value="1"/>
</dbReference>
<evidence type="ECO:0000259" key="1">
    <source>
        <dbReference type="PROSITE" id="PS51184"/>
    </source>
</evidence>
<accession>A0A4V2MK84</accession>
<gene>
    <name evidence="2" type="ORF">EZ444_10425</name>
    <name evidence="3" type="ORF">FBD94_17080</name>
</gene>
<dbReference type="PANTHER" id="PTHR12480:SF19">
    <property type="entry name" value="CUPIN-LIKE DOMAIN-CONTAINING PROTEIN"/>
    <property type="match status" value="1"/>
</dbReference>
<evidence type="ECO:0000313" key="4">
    <source>
        <dbReference type="Proteomes" id="UP000291117"/>
    </source>
</evidence>
<reference evidence="3 5" key="2">
    <citation type="submission" date="2019-04" db="EMBL/GenBank/DDBJ databases">
        <title>Pedobacter sp. RP-1-16 sp. nov., isolated from Arctic soil.</title>
        <authorList>
            <person name="Dahal R.H."/>
            <person name="Kim D.-U."/>
        </authorList>
    </citation>
    <scope>NUCLEOTIDE SEQUENCE [LARGE SCALE GENOMIC DNA]</scope>
    <source>
        <strain evidence="3 5">RP-1-16</strain>
    </source>
</reference>
<sequence>MDIQRVDDISHHEFMTNFYEPGIPVVFKNASKVWKANGLFSPDWFRTNYGERTIKKNGETYTMSQIMDLVETSTESNPAPYPLVFNIPDQIPELLPLLNPLNLNYASPNWLESKWFQKGYWGSATELFIGGPGGKFPYLHLDYYHLNAWITQLHGEKRFTVFPRGQEDLLYPKPGDPWRSEVNIFEPDYEKFPKYKEATPIHFTVGPGETLFIPFGTWHSAYSLTSTISVAFDQMNSKNHKDFLKDVWSFKRREGLMKAITMYSYAWLGCKMGDTLK</sequence>
<dbReference type="GO" id="GO:0016706">
    <property type="term" value="F:2-oxoglutarate-dependent dioxygenase activity"/>
    <property type="evidence" value="ECO:0007669"/>
    <property type="project" value="TreeGrafter"/>
</dbReference>
<feature type="domain" description="JmjC" evidence="1">
    <location>
        <begin position="80"/>
        <end position="251"/>
    </location>
</feature>
<dbReference type="EMBL" id="SWDX01000006">
    <property type="protein sequence ID" value="TKC59244.1"/>
    <property type="molecule type" value="Genomic_DNA"/>
</dbReference>